<dbReference type="Proteomes" id="UP000825591">
    <property type="component" value="Chromosome"/>
</dbReference>
<organism evidence="1 2">
    <name type="scientific">Pseudomonas mosselii</name>
    <dbReference type="NCBI Taxonomy" id="78327"/>
    <lineage>
        <taxon>Bacteria</taxon>
        <taxon>Pseudomonadati</taxon>
        <taxon>Pseudomonadota</taxon>
        <taxon>Gammaproteobacteria</taxon>
        <taxon>Pseudomonadales</taxon>
        <taxon>Pseudomonadaceae</taxon>
        <taxon>Pseudomonas</taxon>
    </lineage>
</organism>
<sequence>MSEQKLIEQPAVDRIEKLISDLSVNRNSRSENALCKEIRPLSGSKRMEVVQALASFNVRLGADVAARVHLPVYYQVQLIRSLLADGGSNKIKQFVVRLFVHRMKTAVVVKELMAAKCRYPNAVSLMAYYYSSLKRVRCRAQKDALFLLRDFRICGV</sequence>
<accession>A0ABX9B0U0</accession>
<evidence type="ECO:0000313" key="1">
    <source>
        <dbReference type="EMBL" id="QZP25148.1"/>
    </source>
</evidence>
<evidence type="ECO:0000313" key="2">
    <source>
        <dbReference type="Proteomes" id="UP000825591"/>
    </source>
</evidence>
<name>A0ABX9B0U0_9PSED</name>
<dbReference type="RefSeq" id="WP_143496075.1">
    <property type="nucleotide sequence ID" value="NZ_BQIL01000014.1"/>
</dbReference>
<protein>
    <submittedName>
        <fullName evidence="1">Uncharacterized protein</fullName>
    </submittedName>
</protein>
<gene>
    <name evidence="1" type="ORF">K5H97_20280</name>
</gene>
<reference evidence="1 2" key="1">
    <citation type="submission" date="2021-08" db="EMBL/GenBank/DDBJ databases">
        <title>Bactericidal Effect of Pseudomonas oryziphila sp. nov., a novel Pseudomonas Species Against Xanthomonas oryzae Reduces Disease Severity of Bacterial Leaf Streak of Rice.</title>
        <authorList>
            <person name="Yang R."/>
            <person name="Li S."/>
            <person name="Li Y."/>
            <person name="Yan Y."/>
            <person name="Fang Y."/>
            <person name="Zou L."/>
            <person name="Chen G."/>
        </authorList>
    </citation>
    <scope>NUCLEOTIDE SEQUENCE [LARGE SCALE GENOMIC DNA]</scope>
    <source>
        <strain evidence="1 2">DSM 17497</strain>
    </source>
</reference>
<keyword evidence="2" id="KW-1185">Reference proteome</keyword>
<proteinExistence type="predicted"/>
<dbReference type="EMBL" id="CP081966">
    <property type="protein sequence ID" value="QZP25148.1"/>
    <property type="molecule type" value="Genomic_DNA"/>
</dbReference>